<keyword evidence="8" id="KW-0812">Transmembrane</keyword>
<dbReference type="GO" id="GO:0003755">
    <property type="term" value="F:peptidyl-prolyl cis-trans isomerase activity"/>
    <property type="evidence" value="ECO:0007669"/>
    <property type="project" value="UniProtKB-KW"/>
</dbReference>
<evidence type="ECO:0000256" key="8">
    <source>
        <dbReference type="SAM" id="Phobius"/>
    </source>
</evidence>
<keyword evidence="5 6" id="KW-0413">Isomerase</keyword>
<keyword evidence="11" id="KW-1185">Reference proteome</keyword>
<feature type="compositionally biased region" description="Basic and acidic residues" evidence="7">
    <location>
        <begin position="148"/>
        <end position="157"/>
    </location>
</feature>
<feature type="region of interest" description="Disordered" evidence="7">
    <location>
        <begin position="148"/>
        <end position="178"/>
    </location>
</feature>
<dbReference type="PROSITE" id="PS50059">
    <property type="entry name" value="FKBP_PPIASE"/>
    <property type="match status" value="1"/>
</dbReference>
<dbReference type="PANTHER" id="PTHR43811:SF19">
    <property type="entry name" value="39 KDA FK506-BINDING NUCLEAR PROTEIN"/>
    <property type="match status" value="1"/>
</dbReference>
<dbReference type="PANTHER" id="PTHR43811">
    <property type="entry name" value="FKBP-TYPE PEPTIDYL-PROLYL CIS-TRANS ISOMERASE FKPA"/>
    <property type="match status" value="1"/>
</dbReference>
<accession>A0A846YWB9</accession>
<evidence type="ECO:0000256" key="2">
    <source>
        <dbReference type="ARBA" id="ARBA00006577"/>
    </source>
</evidence>
<dbReference type="Pfam" id="PF00254">
    <property type="entry name" value="FKBP_C"/>
    <property type="match status" value="1"/>
</dbReference>
<feature type="region of interest" description="Disordered" evidence="7">
    <location>
        <begin position="1"/>
        <end position="51"/>
    </location>
</feature>
<gene>
    <name evidence="10" type="ORF">HGB48_03930</name>
</gene>
<dbReference type="RefSeq" id="WP_067635239.1">
    <property type="nucleotide sequence ID" value="NZ_JAAXPI010000003.1"/>
</dbReference>
<evidence type="ECO:0000256" key="3">
    <source>
        <dbReference type="ARBA" id="ARBA00013194"/>
    </source>
</evidence>
<reference evidence="10 11" key="1">
    <citation type="submission" date="2020-04" db="EMBL/GenBank/DDBJ databases">
        <title>MicrobeNet Type strains.</title>
        <authorList>
            <person name="Nicholson A.C."/>
        </authorList>
    </citation>
    <scope>NUCLEOTIDE SEQUENCE [LARGE SCALE GENOMIC DNA]</scope>
    <source>
        <strain evidence="10 11">ATCC BAA-277</strain>
    </source>
</reference>
<dbReference type="EMBL" id="JAAXPI010000003">
    <property type="protein sequence ID" value="NKZ02904.1"/>
    <property type="molecule type" value="Genomic_DNA"/>
</dbReference>
<sequence length="384" mass="40902">MSEDDKPRGKPAVKAKAKIPNAQSIRSPEFTPHGISAGRGSGLNRPSAPSALTAKQARNRRLMMIAGIVVVALAITGGVYWWVNRPDPVIEVTGKFASEPKVEIPTKLAPTKKLKITTPIKGSGRTIAEGDTAYVSFATYKWAADKDEENSRVKSTSEKVSSTWEQQQGQQPSGPRPLVIGKSGLKEIDKNLVGKTVGSRVVLQLPPSKDLSQLSPQQITAKDAVVFIMDVQAAVPKDPKPEGTAQKLDDKNLPKVEDKGAKEPKITIPDADAPDKLQVKTVIQGNGPALAKGDDAIVNYVGKIWKSGDKFDSSWTNGQPVNFPIGTGATIPGFDKGLTGAKIGSRVLLVLPPAEGYGKEGSPPKIKGDDTLVFVVDVIAKIQK</sequence>
<comment type="catalytic activity">
    <reaction evidence="1 6">
        <text>[protein]-peptidylproline (omega=180) = [protein]-peptidylproline (omega=0)</text>
        <dbReference type="Rhea" id="RHEA:16237"/>
        <dbReference type="Rhea" id="RHEA-COMP:10747"/>
        <dbReference type="Rhea" id="RHEA-COMP:10748"/>
        <dbReference type="ChEBI" id="CHEBI:83833"/>
        <dbReference type="ChEBI" id="CHEBI:83834"/>
        <dbReference type="EC" id="5.2.1.8"/>
    </reaction>
</comment>
<evidence type="ECO:0000256" key="7">
    <source>
        <dbReference type="SAM" id="MobiDB-lite"/>
    </source>
</evidence>
<evidence type="ECO:0000313" key="10">
    <source>
        <dbReference type="EMBL" id="NKZ02904.1"/>
    </source>
</evidence>
<name>A0A846YWB9_9ACTN</name>
<feature type="transmembrane region" description="Helical" evidence="8">
    <location>
        <begin position="62"/>
        <end position="83"/>
    </location>
</feature>
<evidence type="ECO:0000313" key="11">
    <source>
        <dbReference type="Proteomes" id="UP000579250"/>
    </source>
</evidence>
<dbReference type="Gene3D" id="3.10.50.40">
    <property type="match status" value="1"/>
</dbReference>
<dbReference type="EC" id="5.2.1.8" evidence="3 6"/>
<feature type="compositionally biased region" description="Basic and acidic residues" evidence="7">
    <location>
        <begin position="237"/>
        <end position="264"/>
    </location>
</feature>
<dbReference type="InterPro" id="IPR001179">
    <property type="entry name" value="PPIase_FKBP_dom"/>
</dbReference>
<feature type="region of interest" description="Disordered" evidence="7">
    <location>
        <begin position="236"/>
        <end position="264"/>
    </location>
</feature>
<dbReference type="Proteomes" id="UP000579250">
    <property type="component" value="Unassembled WGS sequence"/>
</dbReference>
<evidence type="ECO:0000256" key="1">
    <source>
        <dbReference type="ARBA" id="ARBA00000971"/>
    </source>
</evidence>
<keyword evidence="8" id="KW-0472">Membrane</keyword>
<evidence type="ECO:0000256" key="5">
    <source>
        <dbReference type="ARBA" id="ARBA00023235"/>
    </source>
</evidence>
<evidence type="ECO:0000259" key="9">
    <source>
        <dbReference type="PROSITE" id="PS50059"/>
    </source>
</evidence>
<keyword evidence="8" id="KW-1133">Transmembrane helix</keyword>
<dbReference type="InterPro" id="IPR046357">
    <property type="entry name" value="PPIase_dom_sf"/>
</dbReference>
<feature type="domain" description="PPIase FKBP-type" evidence="9">
    <location>
        <begin position="293"/>
        <end position="382"/>
    </location>
</feature>
<protein>
    <recommendedName>
        <fullName evidence="3 6">peptidylprolyl isomerase</fullName>
        <ecNumber evidence="3 6">5.2.1.8</ecNumber>
    </recommendedName>
</protein>
<comment type="caution">
    <text evidence="10">The sequence shown here is derived from an EMBL/GenBank/DDBJ whole genome shotgun (WGS) entry which is preliminary data.</text>
</comment>
<evidence type="ECO:0000256" key="4">
    <source>
        <dbReference type="ARBA" id="ARBA00023110"/>
    </source>
</evidence>
<organism evidence="10 11">
    <name type="scientific">Actinomadura latina</name>
    <dbReference type="NCBI Taxonomy" id="163603"/>
    <lineage>
        <taxon>Bacteria</taxon>
        <taxon>Bacillati</taxon>
        <taxon>Actinomycetota</taxon>
        <taxon>Actinomycetes</taxon>
        <taxon>Streptosporangiales</taxon>
        <taxon>Thermomonosporaceae</taxon>
        <taxon>Actinomadura</taxon>
    </lineage>
</organism>
<evidence type="ECO:0000256" key="6">
    <source>
        <dbReference type="PROSITE-ProRule" id="PRU00277"/>
    </source>
</evidence>
<dbReference type="SUPFAM" id="SSF54534">
    <property type="entry name" value="FKBP-like"/>
    <property type="match status" value="1"/>
</dbReference>
<dbReference type="AlphaFoldDB" id="A0A846YWB9"/>
<comment type="similarity">
    <text evidence="2">Belongs to the FKBP-type PPIase family.</text>
</comment>
<keyword evidence="4 6" id="KW-0697">Rotamase</keyword>
<proteinExistence type="inferred from homology"/>